<evidence type="ECO:0000256" key="5">
    <source>
        <dbReference type="ARBA" id="ARBA00023163"/>
    </source>
</evidence>
<dbReference type="EMBL" id="JANGCN010000021">
    <property type="protein sequence ID" value="MCQ5153595.1"/>
    <property type="molecule type" value="Genomic_DNA"/>
</dbReference>
<comment type="similarity">
    <text evidence="1">Belongs to the sigma-70 factor family. ECF subfamily.</text>
</comment>
<evidence type="ECO:0000256" key="3">
    <source>
        <dbReference type="ARBA" id="ARBA00023082"/>
    </source>
</evidence>
<evidence type="ECO:0000313" key="8">
    <source>
        <dbReference type="EMBL" id="MCQ5153595.1"/>
    </source>
</evidence>
<dbReference type="InterPro" id="IPR013325">
    <property type="entry name" value="RNA_pol_sigma_r2"/>
</dbReference>
<accession>A0AAW5KJI1</accession>
<dbReference type="InterPro" id="IPR036388">
    <property type="entry name" value="WH-like_DNA-bd_sf"/>
</dbReference>
<dbReference type="InterPro" id="IPR007627">
    <property type="entry name" value="RNA_pol_sigma70_r2"/>
</dbReference>
<feature type="domain" description="RNA polymerase sigma factor 70 region 4 type 2" evidence="7">
    <location>
        <begin position="117"/>
        <end position="158"/>
    </location>
</feature>
<dbReference type="Pfam" id="PF04542">
    <property type="entry name" value="Sigma70_r2"/>
    <property type="match status" value="1"/>
</dbReference>
<keyword evidence="5" id="KW-0804">Transcription</keyword>
<dbReference type="Proteomes" id="UP001206236">
    <property type="component" value="Unassembled WGS sequence"/>
</dbReference>
<keyword evidence="2" id="KW-0805">Transcription regulation</keyword>
<protein>
    <submittedName>
        <fullName evidence="8">Sigma-70 family RNA polymerase sigma factor</fullName>
    </submittedName>
</protein>
<dbReference type="AlphaFoldDB" id="A0AAW5KJI1"/>
<evidence type="ECO:0000259" key="7">
    <source>
        <dbReference type="Pfam" id="PF08281"/>
    </source>
</evidence>
<dbReference type="SUPFAM" id="SSF88946">
    <property type="entry name" value="Sigma2 domain of RNA polymerase sigma factors"/>
    <property type="match status" value="1"/>
</dbReference>
<dbReference type="GO" id="GO:0006352">
    <property type="term" value="P:DNA-templated transcription initiation"/>
    <property type="evidence" value="ECO:0007669"/>
    <property type="project" value="InterPro"/>
</dbReference>
<evidence type="ECO:0000259" key="6">
    <source>
        <dbReference type="Pfam" id="PF04542"/>
    </source>
</evidence>
<gene>
    <name evidence="8" type="ORF">NE632_09785</name>
</gene>
<dbReference type="Gene3D" id="1.10.10.10">
    <property type="entry name" value="Winged helix-like DNA-binding domain superfamily/Winged helix DNA-binding domain"/>
    <property type="match status" value="1"/>
</dbReference>
<reference evidence="8" key="1">
    <citation type="submission" date="2022-06" db="EMBL/GenBank/DDBJ databases">
        <title>Isolation of gut microbiota from human fecal samples.</title>
        <authorList>
            <person name="Pamer E.G."/>
            <person name="Barat B."/>
            <person name="Waligurski E."/>
            <person name="Medina S."/>
            <person name="Paddock L."/>
            <person name="Mostad J."/>
        </authorList>
    </citation>
    <scope>NUCLEOTIDE SEQUENCE</scope>
    <source>
        <strain evidence="8">DFI.5.57</strain>
    </source>
</reference>
<dbReference type="NCBIfam" id="TIGR02937">
    <property type="entry name" value="sigma70-ECF"/>
    <property type="match status" value="1"/>
</dbReference>
<name>A0AAW5KJI1_9FIRM</name>
<evidence type="ECO:0000313" key="9">
    <source>
        <dbReference type="Proteomes" id="UP001206236"/>
    </source>
</evidence>
<proteinExistence type="inferred from homology"/>
<sequence>MLPIYMVLVDDDDVSDFEVLYRDCRNKAYIIAYKILKNESLAEECVSEVFFSVAKNFKKVNNLVSYEQHKYIVISVRNRAFNILAKEEKNTLNLPYEDDIYFNDDKYSEFDKEKWSDFIRKLNKTDRDILYLVCVQGMDYKEIADSFEISYAAAKQRYWTAKNNLKKIILKEGEI</sequence>
<dbReference type="GO" id="GO:0016987">
    <property type="term" value="F:sigma factor activity"/>
    <property type="evidence" value="ECO:0007669"/>
    <property type="project" value="UniProtKB-KW"/>
</dbReference>
<dbReference type="RefSeq" id="WP_117856698.1">
    <property type="nucleotide sequence ID" value="NZ_DAWCPT010000040.1"/>
</dbReference>
<dbReference type="Pfam" id="PF08281">
    <property type="entry name" value="Sigma70_r4_2"/>
    <property type="match status" value="1"/>
</dbReference>
<dbReference type="InterPro" id="IPR013249">
    <property type="entry name" value="RNA_pol_sigma70_r4_t2"/>
</dbReference>
<keyword evidence="3" id="KW-0731">Sigma factor</keyword>
<dbReference type="InterPro" id="IPR013324">
    <property type="entry name" value="RNA_pol_sigma_r3/r4-like"/>
</dbReference>
<dbReference type="SUPFAM" id="SSF88659">
    <property type="entry name" value="Sigma3 and sigma4 domains of RNA polymerase sigma factors"/>
    <property type="match status" value="1"/>
</dbReference>
<dbReference type="PANTHER" id="PTHR43133">
    <property type="entry name" value="RNA POLYMERASE ECF-TYPE SIGMA FACTO"/>
    <property type="match status" value="1"/>
</dbReference>
<dbReference type="GO" id="GO:0003677">
    <property type="term" value="F:DNA binding"/>
    <property type="evidence" value="ECO:0007669"/>
    <property type="project" value="UniProtKB-KW"/>
</dbReference>
<dbReference type="InterPro" id="IPR039425">
    <property type="entry name" value="RNA_pol_sigma-70-like"/>
</dbReference>
<comment type="caution">
    <text evidence="8">The sequence shown here is derived from an EMBL/GenBank/DDBJ whole genome shotgun (WGS) entry which is preliminary data.</text>
</comment>
<dbReference type="PANTHER" id="PTHR43133:SF8">
    <property type="entry name" value="RNA POLYMERASE SIGMA FACTOR HI_1459-RELATED"/>
    <property type="match status" value="1"/>
</dbReference>
<organism evidence="8 9">
    <name type="scientific">Ruminococcus bicirculans</name>
    <name type="common">ex Wegman et al. 2014</name>
    <dbReference type="NCBI Taxonomy" id="1160721"/>
    <lineage>
        <taxon>Bacteria</taxon>
        <taxon>Bacillati</taxon>
        <taxon>Bacillota</taxon>
        <taxon>Clostridia</taxon>
        <taxon>Eubacteriales</taxon>
        <taxon>Oscillospiraceae</taxon>
        <taxon>Ruminococcus</taxon>
    </lineage>
</organism>
<dbReference type="InterPro" id="IPR014284">
    <property type="entry name" value="RNA_pol_sigma-70_dom"/>
</dbReference>
<evidence type="ECO:0000256" key="1">
    <source>
        <dbReference type="ARBA" id="ARBA00010641"/>
    </source>
</evidence>
<keyword evidence="4" id="KW-0238">DNA-binding</keyword>
<dbReference type="Gene3D" id="1.10.1740.10">
    <property type="match status" value="1"/>
</dbReference>
<evidence type="ECO:0000256" key="2">
    <source>
        <dbReference type="ARBA" id="ARBA00023015"/>
    </source>
</evidence>
<feature type="domain" description="RNA polymerase sigma-70 region 2" evidence="6">
    <location>
        <begin position="20"/>
        <end position="87"/>
    </location>
</feature>
<evidence type="ECO:0000256" key="4">
    <source>
        <dbReference type="ARBA" id="ARBA00023125"/>
    </source>
</evidence>